<name>A0AA37RWU5_9GAMM</name>
<gene>
    <name evidence="6" type="ORF">GCM10007895_18170</name>
</gene>
<dbReference type="InterPro" id="IPR045028">
    <property type="entry name" value="DinG/Rad3-like"/>
</dbReference>
<evidence type="ECO:0000256" key="3">
    <source>
        <dbReference type="ARBA" id="ARBA00022840"/>
    </source>
</evidence>
<dbReference type="SMART" id="SM00491">
    <property type="entry name" value="HELICc2"/>
    <property type="match status" value="1"/>
</dbReference>
<evidence type="ECO:0000259" key="5">
    <source>
        <dbReference type="PROSITE" id="PS51193"/>
    </source>
</evidence>
<feature type="domain" description="Helicase ATP-binding" evidence="5">
    <location>
        <begin position="19"/>
        <end position="291"/>
    </location>
</feature>
<reference evidence="6" key="2">
    <citation type="submission" date="2023-01" db="EMBL/GenBank/DDBJ databases">
        <title>Draft genome sequence of Paraferrimonas sedimenticola strain NBRC 101628.</title>
        <authorList>
            <person name="Sun Q."/>
            <person name="Mori K."/>
        </authorList>
    </citation>
    <scope>NUCLEOTIDE SEQUENCE</scope>
    <source>
        <strain evidence="6">NBRC 101628</strain>
    </source>
</reference>
<dbReference type="PROSITE" id="PS51193">
    <property type="entry name" value="HELICASE_ATP_BIND_2"/>
    <property type="match status" value="1"/>
</dbReference>
<reference evidence="6" key="1">
    <citation type="journal article" date="2014" name="Int. J. Syst. Evol. Microbiol.">
        <title>Complete genome sequence of Corynebacterium casei LMG S-19264T (=DSM 44701T), isolated from a smear-ripened cheese.</title>
        <authorList>
            <consortium name="US DOE Joint Genome Institute (JGI-PGF)"/>
            <person name="Walter F."/>
            <person name="Albersmeier A."/>
            <person name="Kalinowski J."/>
            <person name="Ruckert C."/>
        </authorList>
    </citation>
    <scope>NUCLEOTIDE SEQUENCE</scope>
    <source>
        <strain evidence="6">NBRC 101628</strain>
    </source>
</reference>
<dbReference type="Pfam" id="PF13307">
    <property type="entry name" value="Helicase_C_2"/>
    <property type="match status" value="1"/>
</dbReference>
<proteinExistence type="inferred from homology"/>
<keyword evidence="6" id="KW-0347">Helicase</keyword>
<dbReference type="GO" id="GO:0006139">
    <property type="term" value="P:nucleobase-containing compound metabolic process"/>
    <property type="evidence" value="ECO:0007669"/>
    <property type="project" value="InterPro"/>
</dbReference>
<evidence type="ECO:0000256" key="1">
    <source>
        <dbReference type="ARBA" id="ARBA00022741"/>
    </source>
</evidence>
<dbReference type="AlphaFoldDB" id="A0AA37RWU5"/>
<dbReference type="InterPro" id="IPR027417">
    <property type="entry name" value="P-loop_NTPase"/>
</dbReference>
<keyword evidence="1" id="KW-0547">Nucleotide-binding</keyword>
<dbReference type="GO" id="GO:0003677">
    <property type="term" value="F:DNA binding"/>
    <property type="evidence" value="ECO:0007669"/>
    <property type="project" value="InterPro"/>
</dbReference>
<dbReference type="Pfam" id="PF04851">
    <property type="entry name" value="ResIII"/>
    <property type="match status" value="1"/>
</dbReference>
<keyword evidence="7" id="KW-1185">Reference proteome</keyword>
<organism evidence="6 7">
    <name type="scientific">Paraferrimonas sedimenticola</name>
    <dbReference type="NCBI Taxonomy" id="375674"/>
    <lineage>
        <taxon>Bacteria</taxon>
        <taxon>Pseudomonadati</taxon>
        <taxon>Pseudomonadota</taxon>
        <taxon>Gammaproteobacteria</taxon>
        <taxon>Alteromonadales</taxon>
        <taxon>Ferrimonadaceae</taxon>
        <taxon>Paraferrimonas</taxon>
    </lineage>
</organism>
<dbReference type="SUPFAM" id="SSF52540">
    <property type="entry name" value="P-loop containing nucleoside triphosphate hydrolases"/>
    <property type="match status" value="1"/>
</dbReference>
<dbReference type="GO" id="GO:0016818">
    <property type="term" value="F:hydrolase activity, acting on acid anhydrides, in phosphorus-containing anhydrides"/>
    <property type="evidence" value="ECO:0007669"/>
    <property type="project" value="InterPro"/>
</dbReference>
<dbReference type="InterPro" id="IPR006555">
    <property type="entry name" value="ATP-dep_Helicase_C"/>
</dbReference>
<comment type="similarity">
    <text evidence="4">Belongs to the helicase family. DinG subfamily.</text>
</comment>
<evidence type="ECO:0000313" key="6">
    <source>
        <dbReference type="EMBL" id="GLP96511.1"/>
    </source>
</evidence>
<dbReference type="InterPro" id="IPR006935">
    <property type="entry name" value="Helicase/UvrB_N"/>
</dbReference>
<dbReference type="Proteomes" id="UP001161422">
    <property type="component" value="Unassembled WGS sequence"/>
</dbReference>
<evidence type="ECO:0000256" key="2">
    <source>
        <dbReference type="ARBA" id="ARBA00022801"/>
    </source>
</evidence>
<accession>A0AA37RWU5</accession>
<evidence type="ECO:0000313" key="7">
    <source>
        <dbReference type="Proteomes" id="UP001161422"/>
    </source>
</evidence>
<dbReference type="Gene3D" id="3.40.50.300">
    <property type="entry name" value="P-loop containing nucleotide triphosphate hydrolases"/>
    <property type="match status" value="2"/>
</dbReference>
<dbReference type="InterPro" id="IPR014013">
    <property type="entry name" value="Helic_SF1/SF2_ATP-bd_DinG/Rad3"/>
</dbReference>
<dbReference type="EMBL" id="BSNC01000004">
    <property type="protein sequence ID" value="GLP96511.1"/>
    <property type="molecule type" value="Genomic_DNA"/>
</dbReference>
<comment type="caution">
    <text evidence="6">The sequence shown here is derived from an EMBL/GenBank/DDBJ whole genome shotgun (WGS) entry which is preliminary data.</text>
</comment>
<dbReference type="PANTHER" id="PTHR11472">
    <property type="entry name" value="DNA REPAIR DEAD HELICASE RAD3/XP-D SUBFAMILY MEMBER"/>
    <property type="match status" value="1"/>
</dbReference>
<evidence type="ECO:0000256" key="4">
    <source>
        <dbReference type="ARBA" id="ARBA00038058"/>
    </source>
</evidence>
<protein>
    <submittedName>
        <fullName evidence="6">Helicase</fullName>
    </submittedName>
</protein>
<dbReference type="GO" id="GO:0005524">
    <property type="term" value="F:ATP binding"/>
    <property type="evidence" value="ECO:0007669"/>
    <property type="project" value="UniProtKB-KW"/>
</dbReference>
<dbReference type="PANTHER" id="PTHR11472:SF34">
    <property type="entry name" value="REGULATOR OF TELOMERE ELONGATION HELICASE 1"/>
    <property type="match status" value="1"/>
</dbReference>
<keyword evidence="3" id="KW-0067">ATP-binding</keyword>
<keyword evidence="2" id="KW-0378">Hydrolase</keyword>
<dbReference type="GO" id="GO:0003678">
    <property type="term" value="F:DNA helicase activity"/>
    <property type="evidence" value="ECO:0007669"/>
    <property type="project" value="TreeGrafter"/>
</dbReference>
<sequence length="633" mass="70746">MGKEARLLELEGIFGDSGAISKVLPRYWPRESQLACAQQIAQWFADNRGGLIEAPTGCGKSLAYLIAGLSCNERLLVVTATKALQQQLLNQDIPIASQALQRPISAVALKGRRNYLCPQALVRAQSTPQAFSESSQQVLWQLDHWYFQNYRDNWGDLELFRAANIPTELRRSVTTSHQACTGAKCPKFSECGYQRLQESADSADVLVVNQHWLLSLFAANPKAIAESGLSERAVILDEAHRLPSLGWQLLSQQSYLGWVSYWPDWLTELVDINQVGLNEQYQALQQLATTLVEQQPQIQESPLDWLNRATGWFGQLMAVNRAWPELLTAWPELEPLAQQTHMTQLTLECAMSPEQVITVQVSSDGAWPLYRLVDSTPKVRWQQLWQALSDAKVLISASLAAGEDFGPIKTALSLEELPSQQLALSFNYQEQALLLYESSAPDISDTRRVGYLTELIESLACAAQGRTLALFTSLDAMKQVATALHNSGLNVLVQGQFPPQQLLQRFRLLGNCVLLASRTFWQGIDLDPGNLRCTLIDKLPFLPPDAPELSGLQASLGLPDSQVFEQIALPLACWELKQGAGRLIRREKQRGLLVICDPRIHNRDYGQKLLTSLPPMPRTQNRDQAFAFLRELQ</sequence>